<evidence type="ECO:0000256" key="1">
    <source>
        <dbReference type="SAM" id="MobiDB-lite"/>
    </source>
</evidence>
<dbReference type="Proteomes" id="UP000288805">
    <property type="component" value="Unassembled WGS sequence"/>
</dbReference>
<dbReference type="GO" id="GO:0043565">
    <property type="term" value="F:sequence-specific DNA binding"/>
    <property type="evidence" value="ECO:0007669"/>
    <property type="project" value="InterPro"/>
</dbReference>
<gene>
    <name evidence="3" type="primary">BZIP68_1</name>
    <name evidence="3" type="ORF">CK203_056742</name>
</gene>
<name>A0A438GKI5_VITVI</name>
<feature type="compositionally biased region" description="Polar residues" evidence="1">
    <location>
        <begin position="1"/>
        <end position="12"/>
    </location>
</feature>
<dbReference type="InterPro" id="IPR004827">
    <property type="entry name" value="bZIP"/>
</dbReference>
<feature type="compositionally biased region" description="Polar residues" evidence="1">
    <location>
        <begin position="112"/>
        <end position="121"/>
    </location>
</feature>
<dbReference type="AlphaFoldDB" id="A0A438GKI5"/>
<accession>A0A438GKI5</accession>
<feature type="region of interest" description="Disordered" evidence="1">
    <location>
        <begin position="1"/>
        <end position="20"/>
    </location>
</feature>
<sequence>MVQVQWNSSPCQPSLIPHKTLMMKESLKDREESSRTGSLLADPGCAECDELAQRADALKEENASLRAEVNRIKSEYEQLLSENASLKERLGEIPGQDDHRTGGRNEQHSGNDTKQTGQTGQAEHGQGGH</sequence>
<evidence type="ECO:0000313" key="3">
    <source>
        <dbReference type="EMBL" id="RVW72718.1"/>
    </source>
</evidence>
<dbReference type="PANTHER" id="PTHR45967">
    <property type="entry name" value="G-BOX-BINDING FACTOR 3-RELATED"/>
    <property type="match status" value="1"/>
</dbReference>
<comment type="caution">
    <text evidence="3">The sequence shown here is derived from an EMBL/GenBank/DDBJ whole genome shotgun (WGS) entry which is preliminary data.</text>
</comment>
<dbReference type="InterPro" id="IPR044827">
    <property type="entry name" value="GBF-like"/>
</dbReference>
<evidence type="ECO:0000259" key="2">
    <source>
        <dbReference type="Pfam" id="PF00170"/>
    </source>
</evidence>
<dbReference type="EMBL" id="QGNW01000408">
    <property type="protein sequence ID" value="RVW72718.1"/>
    <property type="molecule type" value="Genomic_DNA"/>
</dbReference>
<reference evidence="3 4" key="1">
    <citation type="journal article" date="2018" name="PLoS Genet.">
        <title>Population sequencing reveals clonal diversity and ancestral inbreeding in the grapevine cultivar Chardonnay.</title>
        <authorList>
            <person name="Roach M.J."/>
            <person name="Johnson D.L."/>
            <person name="Bohlmann J."/>
            <person name="van Vuuren H.J."/>
            <person name="Jones S.J."/>
            <person name="Pretorius I.S."/>
            <person name="Schmidt S.A."/>
            <person name="Borneman A.R."/>
        </authorList>
    </citation>
    <scope>NUCLEOTIDE SEQUENCE [LARGE SCALE GENOMIC DNA]</scope>
    <source>
        <strain evidence="4">cv. Chardonnay</strain>
        <tissue evidence="3">Leaf</tissue>
    </source>
</reference>
<dbReference type="GO" id="GO:0003700">
    <property type="term" value="F:DNA-binding transcription factor activity"/>
    <property type="evidence" value="ECO:0007669"/>
    <property type="project" value="InterPro"/>
</dbReference>
<evidence type="ECO:0000313" key="4">
    <source>
        <dbReference type="Proteomes" id="UP000288805"/>
    </source>
</evidence>
<protein>
    <submittedName>
        <fullName evidence="3">BZIP transcription factor 68</fullName>
    </submittedName>
</protein>
<feature type="region of interest" description="Disordered" evidence="1">
    <location>
        <begin position="83"/>
        <end position="129"/>
    </location>
</feature>
<dbReference type="Pfam" id="PF00170">
    <property type="entry name" value="bZIP_1"/>
    <property type="match status" value="1"/>
</dbReference>
<feature type="domain" description="BZIP" evidence="2">
    <location>
        <begin position="46"/>
        <end position="83"/>
    </location>
</feature>
<dbReference type="PANTHER" id="PTHR45967:SF2">
    <property type="entry name" value="BZIP TRANSCRIPTION FACTOR 68"/>
    <property type="match status" value="1"/>
</dbReference>
<organism evidence="3 4">
    <name type="scientific">Vitis vinifera</name>
    <name type="common">Grape</name>
    <dbReference type="NCBI Taxonomy" id="29760"/>
    <lineage>
        <taxon>Eukaryota</taxon>
        <taxon>Viridiplantae</taxon>
        <taxon>Streptophyta</taxon>
        <taxon>Embryophyta</taxon>
        <taxon>Tracheophyta</taxon>
        <taxon>Spermatophyta</taxon>
        <taxon>Magnoliopsida</taxon>
        <taxon>eudicotyledons</taxon>
        <taxon>Gunneridae</taxon>
        <taxon>Pentapetalae</taxon>
        <taxon>rosids</taxon>
        <taxon>Vitales</taxon>
        <taxon>Vitaceae</taxon>
        <taxon>Viteae</taxon>
        <taxon>Vitis</taxon>
    </lineage>
</organism>
<proteinExistence type="predicted"/>
<feature type="compositionally biased region" description="Basic and acidic residues" evidence="1">
    <location>
        <begin position="85"/>
        <end position="111"/>
    </location>
</feature>